<accession>A0A3E0DEV4</accession>
<proteinExistence type="predicted"/>
<name>A0A3E0DEV4_9BACT</name>
<comment type="caution">
    <text evidence="1">The sequence shown here is derived from an EMBL/GenBank/DDBJ whole genome shotgun (WGS) entry which is preliminary data.</text>
</comment>
<dbReference type="Proteomes" id="UP000256405">
    <property type="component" value="Unassembled WGS sequence"/>
</dbReference>
<dbReference type="OrthoDB" id="817877at2"/>
<gene>
    <name evidence="1" type="ORF">C8N25_12826</name>
</gene>
<dbReference type="AlphaFoldDB" id="A0A3E0DEV4"/>
<evidence type="ECO:0000313" key="2">
    <source>
        <dbReference type="Proteomes" id="UP000256405"/>
    </source>
</evidence>
<sequence>MASPIFTLDARNGNLYFTTSIDNEITIFNPINWNVIQRIIVKHEFFKALDAIPLRESNLAFSGRTPLYSHNEKILKFDSDLLGLIYVKEISEAANELKKAEGKPYRFIDPDYYRMILFKNGVQLQGELTIPSGLVQMTLPNNRLLVKASIGDEEPDYIPYEIWEIVEQ</sequence>
<evidence type="ECO:0000313" key="1">
    <source>
        <dbReference type="EMBL" id="REG81236.1"/>
    </source>
</evidence>
<dbReference type="RefSeq" id="WP_140160585.1">
    <property type="nucleotide sequence ID" value="NZ_MSSW01000037.1"/>
</dbReference>
<organism evidence="1 2">
    <name type="scientific">Algoriphagus antarcticus</name>
    <dbReference type="NCBI Taxonomy" id="238540"/>
    <lineage>
        <taxon>Bacteria</taxon>
        <taxon>Pseudomonadati</taxon>
        <taxon>Bacteroidota</taxon>
        <taxon>Cytophagia</taxon>
        <taxon>Cytophagales</taxon>
        <taxon>Cyclobacteriaceae</taxon>
        <taxon>Algoriphagus</taxon>
    </lineage>
</organism>
<reference evidence="1 2" key="1">
    <citation type="submission" date="2018-08" db="EMBL/GenBank/DDBJ databases">
        <title>Genomic Encyclopedia of Archaeal and Bacterial Type Strains, Phase II (KMG-II): from individual species to whole genera.</title>
        <authorList>
            <person name="Goeker M."/>
        </authorList>
    </citation>
    <scope>NUCLEOTIDE SEQUENCE [LARGE SCALE GENOMIC DNA]</scope>
    <source>
        <strain evidence="1 2">DSM 15986</strain>
    </source>
</reference>
<keyword evidence="2" id="KW-1185">Reference proteome</keyword>
<dbReference type="EMBL" id="QUNF01000028">
    <property type="protein sequence ID" value="REG81236.1"/>
    <property type="molecule type" value="Genomic_DNA"/>
</dbReference>
<protein>
    <submittedName>
        <fullName evidence="1">Uncharacterized protein</fullName>
    </submittedName>
</protein>